<dbReference type="HAMAP" id="MF_01898">
    <property type="entry name" value="GyrB"/>
    <property type="match status" value="1"/>
</dbReference>
<evidence type="ECO:0000256" key="1">
    <source>
        <dbReference type="ARBA" id="ARBA00000185"/>
    </source>
</evidence>
<dbReference type="InterPro" id="IPR011557">
    <property type="entry name" value="GyrB"/>
</dbReference>
<evidence type="ECO:0000256" key="9">
    <source>
        <dbReference type="ARBA" id="ARBA00022842"/>
    </source>
</evidence>
<keyword evidence="5 13" id="KW-0963">Cytoplasm</keyword>
<evidence type="ECO:0000256" key="10">
    <source>
        <dbReference type="ARBA" id="ARBA00023029"/>
    </source>
</evidence>
<dbReference type="Gene3D" id="3.30.230.10">
    <property type="match status" value="1"/>
</dbReference>
<dbReference type="InterPro" id="IPR003594">
    <property type="entry name" value="HATPase_dom"/>
</dbReference>
<dbReference type="STRING" id="45067.Llan_2394"/>
<evidence type="ECO:0000256" key="13">
    <source>
        <dbReference type="HAMAP-Rule" id="MF_01898"/>
    </source>
</evidence>
<dbReference type="Proteomes" id="UP000054869">
    <property type="component" value="Unassembled WGS sequence"/>
</dbReference>
<evidence type="ECO:0000256" key="8">
    <source>
        <dbReference type="ARBA" id="ARBA00022840"/>
    </source>
</evidence>
<evidence type="ECO:0000256" key="6">
    <source>
        <dbReference type="ARBA" id="ARBA00022723"/>
    </source>
</evidence>
<dbReference type="NCBIfam" id="TIGR01059">
    <property type="entry name" value="gyrB"/>
    <property type="match status" value="1"/>
</dbReference>
<feature type="binding site" evidence="13">
    <location>
        <position position="425"/>
    </location>
    <ligand>
        <name>Mg(2+)</name>
        <dbReference type="ChEBI" id="CHEBI:18420"/>
        <label>1</label>
        <note>catalytic</note>
    </ligand>
</feature>
<dbReference type="FunFam" id="3.40.50.670:FF:000004">
    <property type="entry name" value="DNA gyrase subunit B"/>
    <property type="match status" value="1"/>
</dbReference>
<dbReference type="CDD" id="cd03366">
    <property type="entry name" value="TOPRIM_TopoIIA_GyrB"/>
    <property type="match status" value="1"/>
</dbReference>
<keyword evidence="10 13" id="KW-0799">Topoisomerase</keyword>
<evidence type="ECO:0000313" key="16">
    <source>
        <dbReference type="Proteomes" id="UP000054869"/>
    </source>
</evidence>
<comment type="similarity">
    <text evidence="2 13">Belongs to the type II topoisomerase GyrB family.</text>
</comment>
<dbReference type="RefSeq" id="WP_028372499.1">
    <property type="nucleotide sequence ID" value="NZ_CAAAJD010000004.1"/>
</dbReference>
<evidence type="ECO:0000256" key="7">
    <source>
        <dbReference type="ARBA" id="ARBA00022741"/>
    </source>
</evidence>
<dbReference type="InterPro" id="IPR049353">
    <property type="entry name" value="GyrB_hook"/>
</dbReference>
<dbReference type="InterPro" id="IPR041423">
    <property type="entry name" value="GyrB_insert"/>
</dbReference>
<dbReference type="FunFam" id="3.30.565.10:FF:000002">
    <property type="entry name" value="DNA gyrase subunit B"/>
    <property type="match status" value="1"/>
</dbReference>
<dbReference type="PROSITE" id="PS00177">
    <property type="entry name" value="TOPOISOMERASE_II"/>
    <property type="match status" value="1"/>
</dbReference>
<keyword evidence="12 13" id="KW-0413">Isomerase</keyword>
<dbReference type="InterPro" id="IPR014721">
    <property type="entry name" value="Ribsml_uS5_D2-typ_fold_subgr"/>
</dbReference>
<feature type="domain" description="Toprim" evidence="14">
    <location>
        <begin position="419"/>
        <end position="534"/>
    </location>
</feature>
<dbReference type="CDD" id="cd16928">
    <property type="entry name" value="HATPase_GyrB-like"/>
    <property type="match status" value="1"/>
</dbReference>
<dbReference type="InterPro" id="IPR020568">
    <property type="entry name" value="Ribosomal_Su5_D2-typ_SF"/>
</dbReference>
<dbReference type="SMART" id="SM00387">
    <property type="entry name" value="HATPase_c"/>
    <property type="match status" value="1"/>
</dbReference>
<keyword evidence="7 13" id="KW-0547">Nucleotide-binding</keyword>
<comment type="miscellaneous">
    <text evidence="13">Few gyrases are as efficient as E.coli at forming negative supercoils. Not all organisms have 2 type II topoisomerases; in organisms with a single type II topoisomerase this enzyme also has to decatenate newly replicated chromosomes.</text>
</comment>
<dbReference type="InterPro" id="IPR013760">
    <property type="entry name" value="Topo_IIA-like_dom_sf"/>
</dbReference>
<dbReference type="EC" id="5.6.2.2" evidence="3 13"/>
<dbReference type="SUPFAM" id="SSF54211">
    <property type="entry name" value="Ribosomal protein S5 domain 2-like"/>
    <property type="match status" value="1"/>
</dbReference>
<dbReference type="NCBIfam" id="NF004189">
    <property type="entry name" value="PRK05644.1"/>
    <property type="match status" value="1"/>
</dbReference>
<keyword evidence="9 13" id="KW-0460">Magnesium</keyword>
<dbReference type="InterPro" id="IPR002288">
    <property type="entry name" value="DNA_gyrase_B_C"/>
</dbReference>
<comment type="subcellular location">
    <subcellularLocation>
        <location evidence="13">Cytoplasm</location>
    </subcellularLocation>
</comment>
<dbReference type="AlphaFoldDB" id="A0A0W0VF99"/>
<comment type="catalytic activity">
    <reaction evidence="1 13">
        <text>ATP-dependent breakage, passage and rejoining of double-stranded DNA.</text>
        <dbReference type="EC" id="5.6.2.2"/>
    </reaction>
</comment>
<organism evidence="15 16">
    <name type="scientific">Legionella lansingensis</name>
    <dbReference type="NCBI Taxonomy" id="45067"/>
    <lineage>
        <taxon>Bacteria</taxon>
        <taxon>Pseudomonadati</taxon>
        <taxon>Pseudomonadota</taxon>
        <taxon>Gammaproteobacteria</taxon>
        <taxon>Legionellales</taxon>
        <taxon>Legionellaceae</taxon>
        <taxon>Legionella</taxon>
    </lineage>
</organism>
<dbReference type="EMBL" id="LNYI01000057">
    <property type="protein sequence ID" value="KTD18791.1"/>
    <property type="molecule type" value="Genomic_DNA"/>
</dbReference>
<dbReference type="InterPro" id="IPR036890">
    <property type="entry name" value="HATPase_C_sf"/>
</dbReference>
<dbReference type="eggNOG" id="COG0187">
    <property type="taxonomic scope" value="Bacteria"/>
</dbReference>
<comment type="function">
    <text evidence="13">A type II topoisomerase that negatively supercoils closed circular double-stranded (ds) DNA in an ATP-dependent manner to modulate DNA topology and maintain chromosomes in an underwound state. Negative supercoiling favors strand separation, and DNA replication, transcription, recombination and repair, all of which involve strand separation. Also able to catalyze the interconversion of other topological isomers of dsDNA rings, including catenanes and knotted rings. Type II topoisomerases break and join 2 DNA strands simultaneously in an ATP-dependent manner.</text>
</comment>
<dbReference type="SMART" id="SM00433">
    <property type="entry name" value="TOP2c"/>
    <property type="match status" value="1"/>
</dbReference>
<dbReference type="InterPro" id="IPR013506">
    <property type="entry name" value="Topo_IIA_bsu_dom2"/>
</dbReference>
<dbReference type="InterPro" id="IPR018522">
    <property type="entry name" value="TopoIIA_CS"/>
</dbReference>
<dbReference type="SUPFAM" id="SSF56719">
    <property type="entry name" value="Type II DNA topoisomerase"/>
    <property type="match status" value="1"/>
</dbReference>
<dbReference type="Gene3D" id="3.40.50.670">
    <property type="match status" value="2"/>
</dbReference>
<dbReference type="SUPFAM" id="SSF55874">
    <property type="entry name" value="ATPase domain of HSP90 chaperone/DNA topoisomerase II/histidine kinase"/>
    <property type="match status" value="1"/>
</dbReference>
<dbReference type="GO" id="GO:0003918">
    <property type="term" value="F:DNA topoisomerase type II (double strand cut, ATP-hydrolyzing) activity"/>
    <property type="evidence" value="ECO:0007669"/>
    <property type="project" value="UniProtKB-UniRule"/>
</dbReference>
<evidence type="ECO:0000256" key="11">
    <source>
        <dbReference type="ARBA" id="ARBA00023125"/>
    </source>
</evidence>
<dbReference type="NCBIfam" id="NF011501">
    <property type="entry name" value="PRK14939.1"/>
    <property type="match status" value="1"/>
</dbReference>
<dbReference type="Pfam" id="PF18053">
    <property type="entry name" value="GyrB_insert"/>
    <property type="match status" value="1"/>
</dbReference>
<dbReference type="PRINTS" id="PR00418">
    <property type="entry name" value="TPI2FAMILY"/>
</dbReference>
<reference evidence="15 16" key="1">
    <citation type="submission" date="2015-11" db="EMBL/GenBank/DDBJ databases">
        <title>Genomic analysis of 38 Legionella species identifies large and diverse effector repertoires.</title>
        <authorList>
            <person name="Burstein D."/>
            <person name="Amaro F."/>
            <person name="Zusman T."/>
            <person name="Lifshitz Z."/>
            <person name="Cohen O."/>
            <person name="Gilbert J.A."/>
            <person name="Pupko T."/>
            <person name="Shuman H.A."/>
            <person name="Segal G."/>
        </authorList>
    </citation>
    <scope>NUCLEOTIDE SEQUENCE [LARGE SCALE GENOMIC DNA]</scope>
    <source>
        <strain evidence="15 16">ATCC 49751</strain>
    </source>
</reference>
<dbReference type="GO" id="GO:0005737">
    <property type="term" value="C:cytoplasm"/>
    <property type="evidence" value="ECO:0007669"/>
    <property type="project" value="UniProtKB-SubCell"/>
</dbReference>
<dbReference type="CDD" id="cd00822">
    <property type="entry name" value="TopoII_Trans_DNA_gyrase"/>
    <property type="match status" value="1"/>
</dbReference>
<dbReference type="Pfam" id="PF21249">
    <property type="entry name" value="GyrB_hook"/>
    <property type="match status" value="1"/>
</dbReference>
<keyword evidence="6 13" id="KW-0479">Metal-binding</keyword>
<feature type="binding site" evidence="13">
    <location>
        <position position="499"/>
    </location>
    <ligand>
        <name>Mg(2+)</name>
        <dbReference type="ChEBI" id="CHEBI:18420"/>
        <label>1</label>
        <note>catalytic</note>
    </ligand>
</feature>
<evidence type="ECO:0000256" key="5">
    <source>
        <dbReference type="ARBA" id="ARBA00022490"/>
    </source>
</evidence>
<dbReference type="OrthoDB" id="9802808at2"/>
<dbReference type="GO" id="GO:0003677">
    <property type="term" value="F:DNA binding"/>
    <property type="evidence" value="ECO:0007669"/>
    <property type="project" value="UniProtKB-KW"/>
</dbReference>
<dbReference type="InterPro" id="IPR006171">
    <property type="entry name" value="TOPRIM_dom"/>
</dbReference>
<gene>
    <name evidence="13 15" type="primary">gyrB</name>
    <name evidence="15" type="ORF">Llan_2394</name>
</gene>
<dbReference type="GO" id="GO:0006261">
    <property type="term" value="P:DNA-templated DNA replication"/>
    <property type="evidence" value="ECO:0007669"/>
    <property type="project" value="UniProtKB-UniRule"/>
</dbReference>
<evidence type="ECO:0000313" key="15">
    <source>
        <dbReference type="EMBL" id="KTD18791.1"/>
    </source>
</evidence>
<dbReference type="InterPro" id="IPR000565">
    <property type="entry name" value="Topo_IIA_B"/>
</dbReference>
<accession>A0A0W0VF99</accession>
<evidence type="ECO:0000256" key="12">
    <source>
        <dbReference type="ARBA" id="ARBA00023235"/>
    </source>
</evidence>
<dbReference type="FunFam" id="3.30.230.10:FF:000005">
    <property type="entry name" value="DNA gyrase subunit B"/>
    <property type="match status" value="1"/>
</dbReference>
<name>A0A0W0VF99_9GAMM</name>
<feature type="site" description="Interaction with DNA" evidence="13">
    <location>
        <position position="450"/>
    </location>
</feature>
<dbReference type="GO" id="GO:0005524">
    <property type="term" value="F:ATP binding"/>
    <property type="evidence" value="ECO:0007669"/>
    <property type="project" value="UniProtKB-UniRule"/>
</dbReference>
<proteinExistence type="inferred from homology"/>
<dbReference type="Pfam" id="PF02518">
    <property type="entry name" value="HATPase_c"/>
    <property type="match status" value="1"/>
</dbReference>
<comment type="cofactor">
    <cofactor evidence="13">
        <name>Mg(2+)</name>
        <dbReference type="ChEBI" id="CHEBI:18420"/>
    </cofactor>
    <cofactor evidence="13">
        <name>Mn(2+)</name>
        <dbReference type="ChEBI" id="CHEBI:29035"/>
    </cofactor>
    <cofactor evidence="13">
        <name>Ca(2+)</name>
        <dbReference type="ChEBI" id="CHEBI:29108"/>
    </cofactor>
    <text evidence="13">Binds two Mg(2+) per subunit. The magnesium ions form salt bridges with both the protein and the DNA. Can also accept other divalent metal cations, such as Mn(2+) or Ca(2+).</text>
</comment>
<dbReference type="GO" id="GO:0046872">
    <property type="term" value="F:metal ion binding"/>
    <property type="evidence" value="ECO:0007669"/>
    <property type="project" value="UniProtKB-KW"/>
</dbReference>
<feature type="binding site" evidence="13">
    <location>
        <position position="499"/>
    </location>
    <ligand>
        <name>Mg(2+)</name>
        <dbReference type="ChEBI" id="CHEBI:18420"/>
        <label>2</label>
    </ligand>
</feature>
<dbReference type="GO" id="GO:0005694">
    <property type="term" value="C:chromosome"/>
    <property type="evidence" value="ECO:0007669"/>
    <property type="project" value="InterPro"/>
</dbReference>
<sequence>MSVDASYDSSNIKVLKGLDAVRKRPGMYIGDTDDGTGLHHMVFEVVDNSIDEALAGYCHEIHVTIHADESITVKDDGRGIPVDIHKEEGRSAAEVIMTILHAGGKFDDNSYKVSGGLHGVGVSVVNALSEELHLLIRRNGKVHEQHYRDGVPDAPLAVTGEANTTGTQVWFKPSPNTFTNIEFHYDILAKRLRELSFLNSGICIQLYDERTQKRDTFRYEGGIKAFVEHLNRNKTPIMPIVFTLAGERDNIAVELAMQWNDSFQETIFCFTNNIPQRDGGTHLAGFRAALTRTLNAYIENEGFAKKAKVTTTGDDAREGLTAVLSVKVSDPKFSSQTKDKLVSSEVKAAVESLVAEKLNDFLLENPAIAKSIVGKIIDAARAREAARKAREMTRRKGALDIAGLPGKLADCQEKDPALSELYIVEGDSAGGSAKQGRDRKFQAILPLKGKILNVEKARFDKMLSSQEVATLITALGCGIGPDEYDPDKIRYHRIIIMTDADVDGSHIRTLLLTFFYRQAPELIERGYIYIAQPPLYKVKRGKQEQYVKDDEALYEYLTQSALEGAEFSPGKDLPPISSHALEELVLKYRRVEKIIKRHARRYNEEILRRIIYLPTLHVDDFNHREIISTWANQLHLSLQQLGSKTHQYKVTVIHNTETDHHLPCVSIIQHGIETHIVLNVEFFLSKDYKEIASLGSKLSTLIEEGAYVKRGEKKQEVESFEEAIGWLMEEAKRGQSIQRYKGLGEMNPEQLWETTMDPEVRRMLQVSIEDAVAADEIFTTLMGDQVEPRREFIESNALEAENIDV</sequence>
<dbReference type="PRINTS" id="PR01159">
    <property type="entry name" value="DNAGYRASEB"/>
</dbReference>
<dbReference type="InterPro" id="IPR034160">
    <property type="entry name" value="TOPRIM_GyrB"/>
</dbReference>
<comment type="caution">
    <text evidence="15">The sequence shown here is derived from an EMBL/GenBank/DDBJ whole genome shotgun (WGS) entry which is preliminary data.</text>
</comment>
<keyword evidence="11" id="KW-0238">DNA-binding</keyword>
<dbReference type="PANTHER" id="PTHR45866">
    <property type="entry name" value="DNA GYRASE/TOPOISOMERASE SUBUNIT B"/>
    <property type="match status" value="1"/>
</dbReference>
<dbReference type="InterPro" id="IPR013759">
    <property type="entry name" value="Topo_IIA_B_C"/>
</dbReference>
<dbReference type="InterPro" id="IPR001241">
    <property type="entry name" value="Topo_IIA"/>
</dbReference>
<feature type="binding site" evidence="13">
    <location>
        <position position="501"/>
    </location>
    <ligand>
        <name>Mg(2+)</name>
        <dbReference type="ChEBI" id="CHEBI:18420"/>
        <label>2</label>
    </ligand>
</feature>
<feature type="site" description="Interaction with DNA" evidence="13">
    <location>
        <position position="453"/>
    </location>
</feature>
<evidence type="ECO:0000256" key="3">
    <source>
        <dbReference type="ARBA" id="ARBA00012895"/>
    </source>
</evidence>
<comment type="subunit">
    <text evidence="13">Heterotetramer, composed of two GyrA and two GyrB chains. In the heterotetramer, GyrA contains the active site tyrosine that forms a transient covalent intermediate with DNA, while GyrB binds cofactors and catalyzes ATP hydrolysis.</text>
</comment>
<dbReference type="PATRIC" id="fig|45067.4.peg.2514"/>
<dbReference type="Gene3D" id="3.30.565.10">
    <property type="entry name" value="Histidine kinase-like ATPase, C-terminal domain"/>
    <property type="match status" value="1"/>
</dbReference>
<dbReference type="PANTHER" id="PTHR45866:SF1">
    <property type="entry name" value="DNA GYRASE SUBUNIT B, MITOCHONDRIAL"/>
    <property type="match status" value="1"/>
</dbReference>
<dbReference type="GO" id="GO:0006265">
    <property type="term" value="P:DNA topological change"/>
    <property type="evidence" value="ECO:0007669"/>
    <property type="project" value="UniProtKB-UniRule"/>
</dbReference>
<evidence type="ECO:0000259" key="14">
    <source>
        <dbReference type="PROSITE" id="PS50880"/>
    </source>
</evidence>
<dbReference type="Pfam" id="PF01751">
    <property type="entry name" value="Toprim"/>
    <property type="match status" value="1"/>
</dbReference>
<evidence type="ECO:0000256" key="2">
    <source>
        <dbReference type="ARBA" id="ARBA00010708"/>
    </source>
</evidence>
<keyword evidence="8 13" id="KW-0067">ATP-binding</keyword>
<dbReference type="Pfam" id="PF00986">
    <property type="entry name" value="DNA_gyraseB_C"/>
    <property type="match status" value="1"/>
</dbReference>
<dbReference type="Gene3D" id="3.10.20.690">
    <property type="match status" value="1"/>
</dbReference>
<keyword evidence="16" id="KW-1185">Reference proteome</keyword>
<protein>
    <recommendedName>
        <fullName evidence="4 13">DNA gyrase subunit B</fullName>
        <ecNumber evidence="3 13">5.6.2.2</ecNumber>
    </recommendedName>
</protein>
<dbReference type="PROSITE" id="PS50880">
    <property type="entry name" value="TOPRIM"/>
    <property type="match status" value="1"/>
</dbReference>
<dbReference type="FunFam" id="3.40.50.670:FF:000005">
    <property type="entry name" value="DNA gyrase subunit B"/>
    <property type="match status" value="1"/>
</dbReference>
<evidence type="ECO:0000256" key="4">
    <source>
        <dbReference type="ARBA" id="ARBA00019166"/>
    </source>
</evidence>
<dbReference type="Pfam" id="PF00204">
    <property type="entry name" value="DNA_gyraseB"/>
    <property type="match status" value="1"/>
</dbReference>